<dbReference type="PROSITE" id="PS51335">
    <property type="entry name" value="ELMO"/>
    <property type="match status" value="1"/>
</dbReference>
<evidence type="ECO:0000259" key="2">
    <source>
        <dbReference type="PROSITE" id="PS51335"/>
    </source>
</evidence>
<feature type="domain" description="ELMO" evidence="2">
    <location>
        <begin position="121"/>
        <end position="285"/>
    </location>
</feature>
<evidence type="ECO:0000313" key="3">
    <source>
        <dbReference type="EMBL" id="CBY21998.1"/>
    </source>
</evidence>
<dbReference type="Pfam" id="PF04727">
    <property type="entry name" value="ELMO_CED12"/>
    <property type="match status" value="1"/>
</dbReference>
<proteinExistence type="predicted"/>
<gene>
    <name evidence="3" type="ORF">GSOID_T00011537001</name>
</gene>
<keyword evidence="1" id="KW-0472">Membrane</keyword>
<dbReference type="EMBL" id="FN653018">
    <property type="protein sequence ID" value="CBY21998.1"/>
    <property type="molecule type" value="Genomic_DNA"/>
</dbReference>
<organism evidence="3">
    <name type="scientific">Oikopleura dioica</name>
    <name type="common">Tunicate</name>
    <dbReference type="NCBI Taxonomy" id="34765"/>
    <lineage>
        <taxon>Eukaryota</taxon>
        <taxon>Metazoa</taxon>
        <taxon>Chordata</taxon>
        <taxon>Tunicata</taxon>
        <taxon>Appendicularia</taxon>
        <taxon>Copelata</taxon>
        <taxon>Oikopleuridae</taxon>
        <taxon>Oikopleura</taxon>
    </lineage>
</organism>
<dbReference type="AlphaFoldDB" id="E4WXA6"/>
<evidence type="ECO:0000313" key="4">
    <source>
        <dbReference type="Proteomes" id="UP000001307"/>
    </source>
</evidence>
<keyword evidence="1" id="KW-0812">Transmembrane</keyword>
<dbReference type="PANTHER" id="PTHR12771">
    <property type="entry name" value="ENGULFMENT AND CELL MOTILITY"/>
    <property type="match status" value="1"/>
</dbReference>
<accession>E4WXA6</accession>
<keyword evidence="1" id="KW-1133">Transmembrane helix</keyword>
<feature type="transmembrane region" description="Helical" evidence="1">
    <location>
        <begin position="20"/>
        <end position="37"/>
    </location>
</feature>
<protein>
    <recommendedName>
        <fullName evidence="2">ELMO domain-containing protein</fullName>
    </recommendedName>
</protein>
<name>E4WXA6_OIKDI</name>
<dbReference type="InterPro" id="IPR050868">
    <property type="entry name" value="ELMO_domain-containing"/>
</dbReference>
<dbReference type="InterPro" id="IPR006816">
    <property type="entry name" value="ELMO_dom"/>
</dbReference>
<evidence type="ECO:0000256" key="1">
    <source>
        <dbReference type="SAM" id="Phobius"/>
    </source>
</evidence>
<dbReference type="PANTHER" id="PTHR12771:SF51">
    <property type="entry name" value="LD01482P"/>
    <property type="match status" value="1"/>
</dbReference>
<reference evidence="3" key="1">
    <citation type="journal article" date="2010" name="Science">
        <title>Plasticity of animal genome architecture unmasked by rapid evolution of a pelagic tunicate.</title>
        <authorList>
            <person name="Denoeud F."/>
            <person name="Henriet S."/>
            <person name="Mungpakdee S."/>
            <person name="Aury J.M."/>
            <person name="Da Silva C."/>
            <person name="Brinkmann H."/>
            <person name="Mikhaleva J."/>
            <person name="Olsen L.C."/>
            <person name="Jubin C."/>
            <person name="Canestro C."/>
            <person name="Bouquet J.M."/>
            <person name="Danks G."/>
            <person name="Poulain J."/>
            <person name="Campsteijn C."/>
            <person name="Adamski M."/>
            <person name="Cross I."/>
            <person name="Yadetie F."/>
            <person name="Muffato M."/>
            <person name="Louis A."/>
            <person name="Butcher S."/>
            <person name="Tsagkogeorga G."/>
            <person name="Konrad A."/>
            <person name="Singh S."/>
            <person name="Jensen M.F."/>
            <person name="Cong E.H."/>
            <person name="Eikeseth-Otteraa H."/>
            <person name="Noel B."/>
            <person name="Anthouard V."/>
            <person name="Porcel B.M."/>
            <person name="Kachouri-Lafond R."/>
            <person name="Nishino A."/>
            <person name="Ugolini M."/>
            <person name="Chourrout P."/>
            <person name="Nishida H."/>
            <person name="Aasland R."/>
            <person name="Huzurbazar S."/>
            <person name="Westhof E."/>
            <person name="Delsuc F."/>
            <person name="Lehrach H."/>
            <person name="Reinhardt R."/>
            <person name="Weissenbach J."/>
            <person name="Roy S.W."/>
            <person name="Artiguenave F."/>
            <person name="Postlethwait J.H."/>
            <person name="Manak J.R."/>
            <person name="Thompson E.M."/>
            <person name="Jaillon O."/>
            <person name="Du Pasquier L."/>
            <person name="Boudinot P."/>
            <person name="Liberles D.A."/>
            <person name="Volff J.N."/>
            <person name="Philippe H."/>
            <person name="Lenhard B."/>
            <person name="Roest Crollius H."/>
            <person name="Wincker P."/>
            <person name="Chourrout D."/>
        </authorList>
    </citation>
    <scope>NUCLEOTIDE SEQUENCE [LARGE SCALE GENOMIC DNA]</scope>
</reference>
<dbReference type="Proteomes" id="UP000001307">
    <property type="component" value="Unassembled WGS sequence"/>
</dbReference>
<sequence>MSYTPDFEVEPPKPSGVFQWLYVYLNSLLELVIGFYYPGQIQRLLEKSTNRALELEECLFWRPKPIDCEKLSEKEILKEIKGEVTQEEGPSLLKMICSIKKFQRLRHEIEMKRATTVTRELHRDYLEHLFELIKEEKVVVGLDKEDDKVENSNEKPDWVSIGFQGSDPITDFRGGGLLSLLQLIYFCENYTEKARNLNVRASHPTKGYGLAITGINLTVMLSKALNAGAMKKYFYNTTSCVEQLNIAFSECFLYFDFLWKREDPEDIMQFSFIFDIFRADFEKAMRNGDIPSIPTSITPS</sequence>
<keyword evidence="4" id="KW-1185">Reference proteome</keyword>
<dbReference type="OrthoDB" id="67155at2759"/>
<dbReference type="InParanoid" id="E4WXA6"/>